<protein>
    <recommendedName>
        <fullName evidence="3">Transposase</fullName>
    </recommendedName>
</protein>
<gene>
    <name evidence="1" type="ORF">B0I32_11181</name>
</gene>
<comment type="caution">
    <text evidence="1">The sequence shown here is derived from an EMBL/GenBank/DDBJ whole genome shotgun (WGS) entry which is preliminary data.</text>
</comment>
<evidence type="ECO:0000313" key="2">
    <source>
        <dbReference type="Proteomes" id="UP000238312"/>
    </source>
</evidence>
<proteinExistence type="predicted"/>
<evidence type="ECO:0008006" key="3">
    <source>
        <dbReference type="Google" id="ProtNLM"/>
    </source>
</evidence>
<dbReference type="Proteomes" id="UP000238312">
    <property type="component" value="Unassembled WGS sequence"/>
</dbReference>
<name>A0A2T0MVY1_9ACTN</name>
<dbReference type="AlphaFoldDB" id="A0A2T0MVY1"/>
<reference evidence="1 2" key="1">
    <citation type="submission" date="2018-03" db="EMBL/GenBank/DDBJ databases">
        <title>Genomic Encyclopedia of Type Strains, Phase III (KMG-III): the genomes of soil and plant-associated and newly described type strains.</title>
        <authorList>
            <person name="Whitman W."/>
        </authorList>
    </citation>
    <scope>NUCLEOTIDE SEQUENCE [LARGE SCALE GENOMIC DNA]</scope>
    <source>
        <strain evidence="1 2">CGMCC 4.7104</strain>
    </source>
</reference>
<keyword evidence="2" id="KW-1185">Reference proteome</keyword>
<accession>A0A2T0MVY1</accession>
<dbReference type="EMBL" id="PVNG01000011">
    <property type="protein sequence ID" value="PRX63091.1"/>
    <property type="molecule type" value="Genomic_DNA"/>
</dbReference>
<sequence>MCAAMERRWVGLDGIEVVGALRAGRQVLRVRRNGWVVADCTSVAEVARHVDLADLCEVIELAPRRGATPRATAGTSSHHG</sequence>
<evidence type="ECO:0000313" key="1">
    <source>
        <dbReference type="EMBL" id="PRX63091.1"/>
    </source>
</evidence>
<organism evidence="1 2">
    <name type="scientific">Nonomuraea fuscirosea</name>
    <dbReference type="NCBI Taxonomy" id="1291556"/>
    <lineage>
        <taxon>Bacteria</taxon>
        <taxon>Bacillati</taxon>
        <taxon>Actinomycetota</taxon>
        <taxon>Actinomycetes</taxon>
        <taxon>Streptosporangiales</taxon>
        <taxon>Streptosporangiaceae</taxon>
        <taxon>Nonomuraea</taxon>
    </lineage>
</organism>